<protein>
    <submittedName>
        <fullName evidence="1">Uncharacterized protein</fullName>
    </submittedName>
</protein>
<dbReference type="Proteomes" id="UP000198916">
    <property type="component" value="Unassembled WGS sequence"/>
</dbReference>
<reference evidence="2" key="1">
    <citation type="submission" date="2016-10" db="EMBL/GenBank/DDBJ databases">
        <authorList>
            <person name="Varghese N."/>
            <person name="Submissions S."/>
        </authorList>
    </citation>
    <scope>NUCLEOTIDE SEQUENCE [LARGE SCALE GENOMIC DNA]</scope>
    <source>
        <strain evidence="2">Jip14</strain>
    </source>
</reference>
<name>A0A1H7FJ63_9SPHI</name>
<evidence type="ECO:0000313" key="1">
    <source>
        <dbReference type="EMBL" id="SEK24482.1"/>
    </source>
</evidence>
<evidence type="ECO:0000313" key="2">
    <source>
        <dbReference type="Proteomes" id="UP000198916"/>
    </source>
</evidence>
<gene>
    <name evidence="1" type="ORF">SAMN05421740_101326</name>
</gene>
<dbReference type="STRING" id="332977.SAMN05421740_101326"/>
<sequence length="69" mass="7972">MDTIELIAYLKEKKSSFQGPVHIGGGATITVTEQFFKSHFGALEDPDMKPQHKELYVLRLQRFYDSIRN</sequence>
<dbReference type="EMBL" id="FNZR01000001">
    <property type="protein sequence ID" value="SEK24482.1"/>
    <property type="molecule type" value="Genomic_DNA"/>
</dbReference>
<keyword evidence="2" id="KW-1185">Reference proteome</keyword>
<dbReference type="AlphaFoldDB" id="A0A1H7FJ63"/>
<proteinExistence type="predicted"/>
<dbReference type="RefSeq" id="WP_090602240.1">
    <property type="nucleotide sequence ID" value="NZ_FNZR01000001.1"/>
</dbReference>
<organism evidence="1 2">
    <name type="scientific">Parapedobacter koreensis</name>
    <dbReference type="NCBI Taxonomy" id="332977"/>
    <lineage>
        <taxon>Bacteria</taxon>
        <taxon>Pseudomonadati</taxon>
        <taxon>Bacteroidota</taxon>
        <taxon>Sphingobacteriia</taxon>
        <taxon>Sphingobacteriales</taxon>
        <taxon>Sphingobacteriaceae</taxon>
        <taxon>Parapedobacter</taxon>
    </lineage>
</organism>
<accession>A0A1H7FJ63</accession>